<dbReference type="EMBL" id="CP002568">
    <property type="protein sequence ID" value="ADZ68495.1"/>
    <property type="molecule type" value="Genomic_DNA"/>
</dbReference>
<evidence type="ECO:0000256" key="1">
    <source>
        <dbReference type="SAM" id="Phobius"/>
    </source>
</evidence>
<feature type="transmembrane region" description="Helical" evidence="1">
    <location>
        <begin position="77"/>
        <end position="99"/>
    </location>
</feature>
<reference evidence="2 3" key="1">
    <citation type="journal article" date="2011" name="J. Bacteriol.">
        <title>Complete genome sequence of Polymorphum gilvum SL003B-26A1T, a crude oil-degrading bacterium from oil-polluted saline soil.</title>
        <authorList>
            <person name="Li S.G."/>
            <person name="Tang Y.Q."/>
            <person name="Nie Y."/>
            <person name="Cai M."/>
            <person name="Wu X.L."/>
        </authorList>
    </citation>
    <scope>NUCLEOTIDE SEQUENCE [LARGE SCALE GENOMIC DNA]</scope>
    <source>
        <strain evidence="3">LMG 25793 / CGMCC 1.9160 / SL003B-26A1</strain>
    </source>
</reference>
<feature type="transmembrane region" description="Helical" evidence="1">
    <location>
        <begin position="12"/>
        <end position="31"/>
    </location>
</feature>
<dbReference type="RefSeq" id="WP_013650819.1">
    <property type="nucleotide sequence ID" value="NC_015259.1"/>
</dbReference>
<protein>
    <recommendedName>
        <fullName evidence="4">Transmembrane protein</fullName>
    </recommendedName>
</protein>
<proteinExistence type="predicted"/>
<dbReference type="KEGG" id="pgv:SL003B_0056"/>
<feature type="transmembrane region" description="Helical" evidence="1">
    <location>
        <begin position="111"/>
        <end position="131"/>
    </location>
</feature>
<organism evidence="2 3">
    <name type="scientific">Polymorphum gilvum (strain LMG 25793 / CGMCC 1.9160 / SL003B-26A1)</name>
    <dbReference type="NCBI Taxonomy" id="991905"/>
    <lineage>
        <taxon>Bacteria</taxon>
        <taxon>Pseudomonadati</taxon>
        <taxon>Pseudomonadota</taxon>
        <taxon>Alphaproteobacteria</taxon>
        <taxon>Rhodobacterales</taxon>
        <taxon>Paracoccaceae</taxon>
        <taxon>Polymorphum</taxon>
    </lineage>
</organism>
<evidence type="ECO:0000313" key="3">
    <source>
        <dbReference type="Proteomes" id="UP000008130"/>
    </source>
</evidence>
<keyword evidence="1" id="KW-1133">Transmembrane helix</keyword>
<dbReference type="HOGENOM" id="CLU_1843290_0_0_5"/>
<accession>F2IYI2</accession>
<keyword evidence="1" id="KW-0812">Transmembrane</keyword>
<sequence length="139" mass="14553">MSLADAEWIFHHVLTGTAYALGAVTVLLVLWPFGARPPLAAALFGFAAVPLLCVLIAEAATRHWYDTPGTLGTGSLFIVLPAATAGAAAALVLSLAGVFGLPAANWRAQPGIWLGLTASLSAVALLLWRVWPTPRPRLF</sequence>
<evidence type="ECO:0008006" key="4">
    <source>
        <dbReference type="Google" id="ProtNLM"/>
    </source>
</evidence>
<evidence type="ECO:0000313" key="2">
    <source>
        <dbReference type="EMBL" id="ADZ68495.1"/>
    </source>
</evidence>
<keyword evidence="1" id="KW-0472">Membrane</keyword>
<keyword evidence="3" id="KW-1185">Reference proteome</keyword>
<dbReference type="AlphaFoldDB" id="F2IYI2"/>
<name>F2IYI2_POLGS</name>
<gene>
    <name evidence="2" type="ordered locus">SL003B_0056</name>
</gene>
<dbReference type="Proteomes" id="UP000008130">
    <property type="component" value="Chromosome"/>
</dbReference>
<feature type="transmembrane region" description="Helical" evidence="1">
    <location>
        <begin position="38"/>
        <end position="57"/>
    </location>
</feature>